<evidence type="ECO:0000313" key="2">
    <source>
        <dbReference type="EMBL" id="CAJ72161.1"/>
    </source>
</evidence>
<accession>Q1PYK5</accession>
<sequence length="54" mass="6560">MRDKVKVRFSLWLYLSLRRTVMHLKKTSIKNKKLMDSSTKNIERKGHEEKLTKK</sequence>
<proteinExistence type="predicted"/>
<protein>
    <submittedName>
        <fullName evidence="2">Uncharacterized protein</fullName>
    </submittedName>
</protein>
<evidence type="ECO:0000256" key="1">
    <source>
        <dbReference type="SAM" id="MobiDB-lite"/>
    </source>
</evidence>
<reference evidence="2" key="2">
    <citation type="submission" date="2006-01" db="EMBL/GenBank/DDBJ databases">
        <authorList>
            <person name="Genoscope"/>
        </authorList>
    </citation>
    <scope>NUCLEOTIDE SEQUENCE</scope>
</reference>
<feature type="compositionally biased region" description="Basic and acidic residues" evidence="1">
    <location>
        <begin position="41"/>
        <end position="54"/>
    </location>
</feature>
<organism evidence="2">
    <name type="scientific">Kuenenia stuttgartiensis</name>
    <dbReference type="NCBI Taxonomy" id="174633"/>
    <lineage>
        <taxon>Bacteria</taxon>
        <taxon>Pseudomonadati</taxon>
        <taxon>Planctomycetota</taxon>
        <taxon>Candidatus Brocadiia</taxon>
        <taxon>Candidatus Brocadiales</taxon>
        <taxon>Candidatus Brocadiaceae</taxon>
        <taxon>Candidatus Kuenenia</taxon>
    </lineage>
</organism>
<dbReference type="AlphaFoldDB" id="Q1PYK5"/>
<gene>
    <name evidence="2" type="ORF">kustd1416</name>
</gene>
<reference evidence="2" key="1">
    <citation type="journal article" date="2006" name="Nature">
        <title>Deciphering the evolution and metabolism of an anammox bacterium from a community genome.</title>
        <authorList>
            <person name="Strous M."/>
            <person name="Pelletier E."/>
            <person name="Mangenot S."/>
            <person name="Rattei T."/>
            <person name="Lehner A."/>
            <person name="Taylor M.W."/>
            <person name="Horn M."/>
            <person name="Daims H."/>
            <person name="Bartol-Mavel D."/>
            <person name="Wincker P."/>
            <person name="Barbe V."/>
            <person name="Fonknechten N."/>
            <person name="Vallenet D."/>
            <person name="Segurens B."/>
            <person name="Schenowitz-Truong C."/>
            <person name="Medigue C."/>
            <person name="Collingro A."/>
            <person name="Snel B."/>
            <person name="Dutilh B.E."/>
            <person name="OpDenCamp H.J.M."/>
            <person name="vanDerDrift C."/>
            <person name="Cirpus I."/>
            <person name="vanDePas-Schoonen K.T."/>
            <person name="Harhangi H.R."/>
            <person name="vanNiftrik L."/>
            <person name="Schmid M."/>
            <person name="Keltjens J."/>
            <person name="vanDeVossenberg J."/>
            <person name="Kartal B."/>
            <person name="Meier H."/>
            <person name="Frishman D."/>
            <person name="Huynen M.A."/>
            <person name="Mewes H."/>
            <person name="Weissenbach J."/>
            <person name="Jetten M.S.M."/>
            <person name="Wagner M."/>
            <person name="LePaslier D."/>
        </authorList>
    </citation>
    <scope>NUCLEOTIDE SEQUENCE</scope>
</reference>
<feature type="region of interest" description="Disordered" evidence="1">
    <location>
        <begin position="35"/>
        <end position="54"/>
    </location>
</feature>
<name>Q1PYK5_KUEST</name>
<dbReference type="EMBL" id="CT573072">
    <property type="protein sequence ID" value="CAJ72161.1"/>
    <property type="molecule type" value="Genomic_DNA"/>
</dbReference>